<organism evidence="2 3">
    <name type="scientific">Aliikangiella marina</name>
    <dbReference type="NCBI Taxonomy" id="1712262"/>
    <lineage>
        <taxon>Bacteria</taxon>
        <taxon>Pseudomonadati</taxon>
        <taxon>Pseudomonadota</taxon>
        <taxon>Gammaproteobacteria</taxon>
        <taxon>Oceanospirillales</taxon>
        <taxon>Pleioneaceae</taxon>
        <taxon>Aliikangiella</taxon>
    </lineage>
</organism>
<reference evidence="2 3" key="1">
    <citation type="submission" date="2019-06" db="EMBL/GenBank/DDBJ databases">
        <title>Draft genome of Aliikangiella marina GYP-15.</title>
        <authorList>
            <person name="Wang G."/>
        </authorList>
    </citation>
    <scope>NUCLEOTIDE SEQUENCE [LARGE SCALE GENOMIC DNA]</scope>
    <source>
        <strain evidence="2 3">GYP-15</strain>
    </source>
</reference>
<feature type="transmembrane region" description="Helical" evidence="1">
    <location>
        <begin position="207"/>
        <end position="225"/>
    </location>
</feature>
<feature type="transmembrane region" description="Helical" evidence="1">
    <location>
        <begin position="143"/>
        <end position="162"/>
    </location>
</feature>
<evidence type="ECO:0000256" key="1">
    <source>
        <dbReference type="SAM" id="Phobius"/>
    </source>
</evidence>
<keyword evidence="1" id="KW-1133">Transmembrane helix</keyword>
<accession>A0A545TJ44</accession>
<keyword evidence="1" id="KW-0472">Membrane</keyword>
<sequence length="262" mass="29867">MSKDNYHGQRCLNCGSQLTGPYCSECGQKHIAGNLTSRYFIDAFLEAITNTDSRAFRTLKDLILYPGYVAKRYVTGSRQYYVNPLRLCFLIIGAYLAILALNGWISPVVDSSLAQQNMADKESSVFSVKFYKVWYDLYSNHRLFIYLGAMPVAAIAIRYAFYQSGYNYIATLTMLLYAGSLYSLYGILVVVTFLIFNVDFFSMSRKMIEIIIGLIVYYQSVKLFYSFGWIKSLFSTLWIFILLTVAAYLVTFAASGLIANWH</sequence>
<evidence type="ECO:0000313" key="3">
    <source>
        <dbReference type="Proteomes" id="UP000317839"/>
    </source>
</evidence>
<keyword evidence="1" id="KW-0812">Transmembrane</keyword>
<comment type="caution">
    <text evidence="2">The sequence shown here is derived from an EMBL/GenBank/DDBJ whole genome shotgun (WGS) entry which is preliminary data.</text>
</comment>
<dbReference type="InterPro" id="IPR022134">
    <property type="entry name" value="DUF3667"/>
</dbReference>
<feature type="transmembrane region" description="Helical" evidence="1">
    <location>
        <begin position="87"/>
        <end position="105"/>
    </location>
</feature>
<evidence type="ECO:0000313" key="2">
    <source>
        <dbReference type="EMBL" id="TQV77191.1"/>
    </source>
</evidence>
<feature type="transmembrane region" description="Helical" evidence="1">
    <location>
        <begin position="174"/>
        <end position="195"/>
    </location>
</feature>
<dbReference type="AlphaFoldDB" id="A0A545TJ44"/>
<dbReference type="Pfam" id="PF12412">
    <property type="entry name" value="DUF3667"/>
    <property type="match status" value="1"/>
</dbReference>
<proteinExistence type="predicted"/>
<protein>
    <submittedName>
        <fullName evidence="2">DUF3667 domain-containing protein</fullName>
    </submittedName>
</protein>
<gene>
    <name evidence="2" type="ORF">FLL45_04385</name>
</gene>
<dbReference type="Proteomes" id="UP000317839">
    <property type="component" value="Unassembled WGS sequence"/>
</dbReference>
<feature type="transmembrane region" description="Helical" evidence="1">
    <location>
        <begin position="237"/>
        <end position="259"/>
    </location>
</feature>
<dbReference type="EMBL" id="VIKR01000001">
    <property type="protein sequence ID" value="TQV77191.1"/>
    <property type="molecule type" value="Genomic_DNA"/>
</dbReference>
<keyword evidence="3" id="KW-1185">Reference proteome</keyword>
<dbReference type="OrthoDB" id="9111327at2"/>
<name>A0A545TJ44_9GAMM</name>
<dbReference type="RefSeq" id="WP_142888551.1">
    <property type="nucleotide sequence ID" value="NZ_VIKR01000001.1"/>
</dbReference>